<dbReference type="Proteomes" id="UP001327560">
    <property type="component" value="Chromosome 3"/>
</dbReference>
<evidence type="ECO:0000313" key="2">
    <source>
        <dbReference type="Proteomes" id="UP001327560"/>
    </source>
</evidence>
<name>A0AAQ3K4W5_9LILI</name>
<dbReference type="PANTHER" id="PTHR37611">
    <property type="entry name" value="VIRUS-SPECIFIC-SIGNALING-PATHWAY REGULATED PROTEIN-RELATED"/>
    <property type="match status" value="1"/>
</dbReference>
<sequence length="165" mass="17867">MASMSSESWNCAVQELDVDVPDLDGAVLLMEMLEETGTGEAEDERLGCVIRSLEAEIGRADELMIDDGESTTGPSDGGLMEDLLSDLDSRESGRSTVVDPFDWAEMEAVAESAYCQGLPGWYYVEADVGGAGLGEGFSYAEGKEYGGFYYYGEGMAEQVFDTLWQ</sequence>
<reference evidence="1 2" key="1">
    <citation type="submission" date="2023-10" db="EMBL/GenBank/DDBJ databases">
        <title>Chromosome-scale genome assembly provides insights into flower coloration mechanisms of Canna indica.</title>
        <authorList>
            <person name="Li C."/>
        </authorList>
    </citation>
    <scope>NUCLEOTIDE SEQUENCE [LARGE SCALE GENOMIC DNA]</scope>
    <source>
        <tissue evidence="1">Flower</tissue>
    </source>
</reference>
<dbReference type="EMBL" id="CP136892">
    <property type="protein sequence ID" value="WOL02103.1"/>
    <property type="molecule type" value="Genomic_DNA"/>
</dbReference>
<evidence type="ECO:0000313" key="1">
    <source>
        <dbReference type="EMBL" id="WOL02103.1"/>
    </source>
</evidence>
<dbReference type="PANTHER" id="PTHR37611:SF4">
    <property type="entry name" value="OS06G0538400 PROTEIN"/>
    <property type="match status" value="1"/>
</dbReference>
<proteinExistence type="predicted"/>
<dbReference type="AlphaFoldDB" id="A0AAQ3K4W5"/>
<keyword evidence="2" id="KW-1185">Reference proteome</keyword>
<gene>
    <name evidence="1" type="ORF">Cni_G10822</name>
</gene>
<organism evidence="1 2">
    <name type="scientific">Canna indica</name>
    <name type="common">Indian-shot</name>
    <dbReference type="NCBI Taxonomy" id="4628"/>
    <lineage>
        <taxon>Eukaryota</taxon>
        <taxon>Viridiplantae</taxon>
        <taxon>Streptophyta</taxon>
        <taxon>Embryophyta</taxon>
        <taxon>Tracheophyta</taxon>
        <taxon>Spermatophyta</taxon>
        <taxon>Magnoliopsida</taxon>
        <taxon>Liliopsida</taxon>
        <taxon>Zingiberales</taxon>
        <taxon>Cannaceae</taxon>
        <taxon>Canna</taxon>
    </lineage>
</organism>
<protein>
    <submittedName>
        <fullName evidence="1">Uncharacterized protein</fullName>
    </submittedName>
</protein>
<accession>A0AAQ3K4W5</accession>